<organism evidence="3 4">
    <name type="scientific">Ideonella paludis</name>
    <dbReference type="NCBI Taxonomy" id="1233411"/>
    <lineage>
        <taxon>Bacteria</taxon>
        <taxon>Pseudomonadati</taxon>
        <taxon>Pseudomonadota</taxon>
        <taxon>Betaproteobacteria</taxon>
        <taxon>Burkholderiales</taxon>
        <taxon>Sphaerotilaceae</taxon>
        <taxon>Ideonella</taxon>
    </lineage>
</organism>
<proteinExistence type="predicted"/>
<accession>A0ABS5DWX8</accession>
<sequence length="248" mass="27403">MGHPGAHSVVDATSSTAGTPQALDASQAASTPPEATKEVFRWVPIRSLSERHRPRVLAHLLSLEPHDRYLRFGYAASDTQIGRYVDLLDFHRDEVFGVFNRRLELIAMAHLAYMTDIPAERNMAEFGVSVITKARGRGYGARLFDHAVLHARNRHVDTMIIHALSENSAMLRIARNAGATVVREGGDSEARLKLPPETLVSHIEALVEGQAAELDYQLKSGVHHVDTLLSMFAEIRDGVAKVRKSTIE</sequence>
<comment type="caution">
    <text evidence="3">The sequence shown here is derived from an EMBL/GenBank/DDBJ whole genome shotgun (WGS) entry which is preliminary data.</text>
</comment>
<keyword evidence="3" id="KW-0808">Transferase</keyword>
<dbReference type="GO" id="GO:0016746">
    <property type="term" value="F:acyltransferase activity"/>
    <property type="evidence" value="ECO:0007669"/>
    <property type="project" value="UniProtKB-KW"/>
</dbReference>
<dbReference type="Proteomes" id="UP000672097">
    <property type="component" value="Unassembled WGS sequence"/>
</dbReference>
<dbReference type="InterPro" id="IPR000182">
    <property type="entry name" value="GNAT_dom"/>
</dbReference>
<dbReference type="EC" id="2.3.1.-" evidence="3"/>
<feature type="domain" description="N-acetyltransferase" evidence="2">
    <location>
        <begin position="43"/>
        <end position="195"/>
    </location>
</feature>
<evidence type="ECO:0000313" key="3">
    <source>
        <dbReference type="EMBL" id="MBQ0935376.1"/>
    </source>
</evidence>
<dbReference type="SUPFAM" id="SSF55729">
    <property type="entry name" value="Acyl-CoA N-acyltransferases (Nat)"/>
    <property type="match status" value="1"/>
</dbReference>
<dbReference type="InterPro" id="IPR016181">
    <property type="entry name" value="Acyl_CoA_acyltransferase"/>
</dbReference>
<dbReference type="Pfam" id="PF00583">
    <property type="entry name" value="Acetyltransf_1"/>
    <property type="match status" value="1"/>
</dbReference>
<evidence type="ECO:0000313" key="4">
    <source>
        <dbReference type="Proteomes" id="UP000672097"/>
    </source>
</evidence>
<name>A0ABS5DWX8_9BURK</name>
<protein>
    <submittedName>
        <fullName evidence="3">GNAT family N-acetyltransferase</fullName>
        <ecNumber evidence="3">2.3.1.-</ecNumber>
    </submittedName>
</protein>
<evidence type="ECO:0000256" key="1">
    <source>
        <dbReference type="SAM" id="MobiDB-lite"/>
    </source>
</evidence>
<gene>
    <name evidence="3" type="ORF">KAK11_08555</name>
</gene>
<evidence type="ECO:0000259" key="2">
    <source>
        <dbReference type="PROSITE" id="PS51186"/>
    </source>
</evidence>
<dbReference type="Gene3D" id="3.40.630.30">
    <property type="match status" value="1"/>
</dbReference>
<dbReference type="RefSeq" id="WP_210808279.1">
    <property type="nucleotide sequence ID" value="NZ_JAGQDG010000003.1"/>
</dbReference>
<feature type="region of interest" description="Disordered" evidence="1">
    <location>
        <begin position="1"/>
        <end position="32"/>
    </location>
</feature>
<dbReference type="EMBL" id="JAGQDG010000003">
    <property type="protein sequence ID" value="MBQ0935376.1"/>
    <property type="molecule type" value="Genomic_DNA"/>
</dbReference>
<keyword evidence="3" id="KW-0012">Acyltransferase</keyword>
<keyword evidence="4" id="KW-1185">Reference proteome</keyword>
<dbReference type="PROSITE" id="PS51186">
    <property type="entry name" value="GNAT"/>
    <property type="match status" value="1"/>
</dbReference>
<reference evidence="3 4" key="1">
    <citation type="submission" date="2021-04" db="EMBL/GenBank/DDBJ databases">
        <title>The genome sequence of type strain Ideonella paludis KCTC 32238.</title>
        <authorList>
            <person name="Liu Y."/>
        </authorList>
    </citation>
    <scope>NUCLEOTIDE SEQUENCE [LARGE SCALE GENOMIC DNA]</scope>
    <source>
        <strain evidence="3 4">KCTC 32238</strain>
    </source>
</reference>
<dbReference type="CDD" id="cd04301">
    <property type="entry name" value="NAT_SF"/>
    <property type="match status" value="1"/>
</dbReference>